<keyword evidence="9" id="KW-0175">Coiled coil</keyword>
<dbReference type="PIRSF" id="PIRSF001529">
    <property type="entry name" value="Ser-tRNA-synth_IIa"/>
    <property type="match status" value="1"/>
</dbReference>
<evidence type="ECO:0000256" key="9">
    <source>
        <dbReference type="SAM" id="Coils"/>
    </source>
</evidence>
<evidence type="ECO:0000256" key="7">
    <source>
        <dbReference type="PIRSR" id="PIRSR001529-1"/>
    </source>
</evidence>
<dbReference type="InterPro" id="IPR045864">
    <property type="entry name" value="aa-tRNA-synth_II/BPL/LPL"/>
</dbReference>
<dbReference type="Gene3D" id="3.30.930.10">
    <property type="entry name" value="Bira Bifunctional Protein, Domain 2"/>
    <property type="match status" value="1"/>
</dbReference>
<keyword evidence="3 6" id="KW-0067">ATP-binding</keyword>
<sequence length="423" mass="47344">MIDIKALRENPTYFQEASLAKNVTIDVDKILDLDQKARSLNSDLESIAAQKNEASKRIATSEGEVRNQLIKEMRDIDTKVEGLKAEYTPIKDELDALLHRIPNPALADVTVSPNETDNEVIRTVGEKTVFDFEPKDHLTLGENLGIIDVERAAKTSGARFTYLKGDGALLQFALVQYALNTVMESGFTPIVVPHMIKAEAMQSMGYLEHGGHDEIYYLSKDNLYLIGTSEQSIGPMHANEVLPADQLPLRYVGISSCYRREAGSYGKDTKGILRVHQFDKVEMFSFTKPENSEAEHELILSLEEKLMQGLKLPYQVIKMVSGDLGLPAARKYDIEAWLPTQEAYRETHSCSTTTDFQTRRLNTRYKNDDGKTEFVHALNGTAFAIGRTLIAILENYQQADGSVVIPEVLRAYLGGREIIKPVK</sequence>
<comment type="domain">
    <text evidence="6">Consists of two distinct domains, a catalytic core and a N-terminal extension that is involved in tRNA binding.</text>
</comment>
<dbReference type="SUPFAM" id="SSF46589">
    <property type="entry name" value="tRNA-binding arm"/>
    <property type="match status" value="1"/>
</dbReference>
<evidence type="ECO:0000256" key="6">
    <source>
        <dbReference type="HAMAP-Rule" id="MF_00176"/>
    </source>
</evidence>
<evidence type="ECO:0000313" key="11">
    <source>
        <dbReference type="EMBL" id="PJA46552.1"/>
    </source>
</evidence>
<comment type="caution">
    <text evidence="11">The sequence shown here is derived from an EMBL/GenBank/DDBJ whole genome shotgun (WGS) entry which is preliminary data.</text>
</comment>
<dbReference type="InterPro" id="IPR010978">
    <property type="entry name" value="tRNA-bd_arm"/>
</dbReference>
<dbReference type="InterPro" id="IPR002314">
    <property type="entry name" value="aa-tRNA-synt_IIb"/>
</dbReference>
<organism evidence="11 12">
    <name type="scientific">Candidatus Uhrbacteria bacterium CG_4_9_14_3_um_filter_41_35</name>
    <dbReference type="NCBI Taxonomy" id="1975034"/>
    <lineage>
        <taxon>Bacteria</taxon>
        <taxon>Candidatus Uhriibacteriota</taxon>
    </lineage>
</organism>
<dbReference type="PRINTS" id="PR00981">
    <property type="entry name" value="TRNASYNTHSER"/>
</dbReference>
<feature type="binding site" evidence="6 7">
    <location>
        <position position="282"/>
    </location>
    <ligand>
        <name>L-serine</name>
        <dbReference type="ChEBI" id="CHEBI:33384"/>
    </ligand>
</feature>
<keyword evidence="2 6" id="KW-0547">Nucleotide-binding</keyword>
<feature type="binding site" evidence="8">
    <location>
        <begin position="275"/>
        <end position="278"/>
    </location>
    <ligand>
        <name>ATP</name>
        <dbReference type="ChEBI" id="CHEBI:30616"/>
    </ligand>
</feature>
<dbReference type="EMBL" id="PFWT01000009">
    <property type="protein sequence ID" value="PJA46552.1"/>
    <property type="molecule type" value="Genomic_DNA"/>
</dbReference>
<dbReference type="PANTHER" id="PTHR11778">
    <property type="entry name" value="SERYL-TRNA SYNTHETASE"/>
    <property type="match status" value="1"/>
</dbReference>
<evidence type="ECO:0000256" key="4">
    <source>
        <dbReference type="ARBA" id="ARBA00022917"/>
    </source>
</evidence>
<feature type="binding site" evidence="6">
    <location>
        <begin position="228"/>
        <end position="230"/>
    </location>
    <ligand>
        <name>L-serine</name>
        <dbReference type="ChEBI" id="CHEBI:33384"/>
    </ligand>
</feature>
<feature type="binding site" evidence="6 8">
    <location>
        <begin position="346"/>
        <end position="349"/>
    </location>
    <ligand>
        <name>ATP</name>
        <dbReference type="ChEBI" id="CHEBI:30616"/>
    </ligand>
</feature>
<feature type="coiled-coil region" evidence="9">
    <location>
        <begin position="37"/>
        <end position="86"/>
    </location>
</feature>
<evidence type="ECO:0000256" key="2">
    <source>
        <dbReference type="ARBA" id="ARBA00022741"/>
    </source>
</evidence>
<evidence type="ECO:0000259" key="10">
    <source>
        <dbReference type="PROSITE" id="PS50862"/>
    </source>
</evidence>
<dbReference type="GO" id="GO:0004828">
    <property type="term" value="F:serine-tRNA ligase activity"/>
    <property type="evidence" value="ECO:0007669"/>
    <property type="project" value="UniProtKB-UniRule"/>
</dbReference>
<dbReference type="InterPro" id="IPR002317">
    <property type="entry name" value="Ser-tRNA-ligase_type_1"/>
</dbReference>
<dbReference type="GO" id="GO:0005737">
    <property type="term" value="C:cytoplasm"/>
    <property type="evidence" value="ECO:0007669"/>
    <property type="project" value="UniProtKB-SubCell"/>
</dbReference>
<evidence type="ECO:0000256" key="1">
    <source>
        <dbReference type="ARBA" id="ARBA00022598"/>
    </source>
</evidence>
<feature type="domain" description="Aminoacyl-transfer RNA synthetases class-II family profile" evidence="10">
    <location>
        <begin position="136"/>
        <end position="406"/>
    </location>
</feature>
<dbReference type="SUPFAM" id="SSF55681">
    <property type="entry name" value="Class II aaRS and biotin synthetases"/>
    <property type="match status" value="1"/>
</dbReference>
<dbReference type="InterPro" id="IPR015866">
    <property type="entry name" value="Ser-tRNA-synth_1_N"/>
</dbReference>
<evidence type="ECO:0000313" key="12">
    <source>
        <dbReference type="Proteomes" id="UP000231263"/>
    </source>
</evidence>
<feature type="site" description="Important for serine binding" evidence="7">
    <location>
        <position position="381"/>
    </location>
</feature>
<comment type="subunit">
    <text evidence="6">Homodimer. The tRNA molecule binds across the dimer.</text>
</comment>
<evidence type="ECO:0000256" key="3">
    <source>
        <dbReference type="ARBA" id="ARBA00022840"/>
    </source>
</evidence>
<gene>
    <name evidence="6" type="primary">serS</name>
    <name evidence="11" type="ORF">CO173_02180</name>
</gene>
<dbReference type="GO" id="GO:0006434">
    <property type="term" value="P:seryl-tRNA aminoacylation"/>
    <property type="evidence" value="ECO:0007669"/>
    <property type="project" value="UniProtKB-UniRule"/>
</dbReference>
<dbReference type="InterPro" id="IPR042103">
    <property type="entry name" value="SerRS_1_N_sf"/>
</dbReference>
<dbReference type="InterPro" id="IPR006195">
    <property type="entry name" value="aa-tRNA-synth_II"/>
</dbReference>
<proteinExistence type="inferred from homology"/>
<evidence type="ECO:0000256" key="8">
    <source>
        <dbReference type="PIRSR" id="PIRSR001529-2"/>
    </source>
</evidence>
<feature type="binding site" evidence="7">
    <location>
        <position position="228"/>
    </location>
    <ligand>
        <name>L-serine</name>
        <dbReference type="ChEBI" id="CHEBI:33384"/>
    </ligand>
</feature>
<comment type="function">
    <text evidence="6">Catalyzes the attachment of serine to tRNA(Ser). Is also able to aminoacylate tRNA(Sec) with serine, to form the misacylated tRNA L-seryl-tRNA(Sec), which will be further converted into selenocysteinyl-tRNA(Sec).</text>
</comment>
<feature type="binding site" evidence="7">
    <location>
        <position position="379"/>
    </location>
    <ligand>
        <name>L-serine</name>
        <dbReference type="ChEBI" id="CHEBI:33384"/>
    </ligand>
</feature>
<feature type="binding site" evidence="6">
    <location>
        <position position="275"/>
    </location>
    <ligand>
        <name>ATP</name>
        <dbReference type="ChEBI" id="CHEBI:30616"/>
    </ligand>
</feature>
<dbReference type="Gene3D" id="1.10.287.40">
    <property type="entry name" value="Serine-tRNA synthetase, tRNA binding domain"/>
    <property type="match status" value="1"/>
</dbReference>
<name>A0A2M7XFC1_9BACT</name>
<feature type="binding site" evidence="6 8">
    <location>
        <begin position="259"/>
        <end position="261"/>
    </location>
    <ligand>
        <name>ATP</name>
        <dbReference type="ChEBI" id="CHEBI:30616"/>
    </ligand>
</feature>
<dbReference type="GO" id="GO:0005524">
    <property type="term" value="F:ATP binding"/>
    <property type="evidence" value="ECO:0007669"/>
    <property type="project" value="UniProtKB-UniRule"/>
</dbReference>
<dbReference type="EC" id="6.1.1.11" evidence="6"/>
<dbReference type="InterPro" id="IPR033729">
    <property type="entry name" value="SerRS_core"/>
</dbReference>
<comment type="subcellular location">
    <subcellularLocation>
        <location evidence="6">Cytoplasm</location>
    </subcellularLocation>
</comment>
<keyword evidence="1 6" id="KW-0436">Ligase</keyword>
<dbReference type="Pfam" id="PF00587">
    <property type="entry name" value="tRNA-synt_2b"/>
    <property type="match status" value="1"/>
</dbReference>
<dbReference type="Proteomes" id="UP000231263">
    <property type="component" value="Unassembled WGS sequence"/>
</dbReference>
<feature type="binding site" evidence="6">
    <location>
        <position position="381"/>
    </location>
    <ligand>
        <name>L-serine</name>
        <dbReference type="ChEBI" id="CHEBI:33384"/>
    </ligand>
</feature>
<comment type="catalytic activity">
    <reaction evidence="6">
        <text>tRNA(Sec) + L-serine + ATP = L-seryl-tRNA(Sec) + AMP + diphosphate + H(+)</text>
        <dbReference type="Rhea" id="RHEA:42580"/>
        <dbReference type="Rhea" id="RHEA-COMP:9742"/>
        <dbReference type="Rhea" id="RHEA-COMP:10128"/>
        <dbReference type="ChEBI" id="CHEBI:15378"/>
        <dbReference type="ChEBI" id="CHEBI:30616"/>
        <dbReference type="ChEBI" id="CHEBI:33019"/>
        <dbReference type="ChEBI" id="CHEBI:33384"/>
        <dbReference type="ChEBI" id="CHEBI:78442"/>
        <dbReference type="ChEBI" id="CHEBI:78533"/>
        <dbReference type="ChEBI" id="CHEBI:456215"/>
        <dbReference type="EC" id="6.1.1.11"/>
    </reaction>
</comment>
<accession>A0A2M7XFC1</accession>
<keyword evidence="5 6" id="KW-0030">Aminoacyl-tRNA synthetase</keyword>
<evidence type="ECO:0000256" key="5">
    <source>
        <dbReference type="ARBA" id="ARBA00023146"/>
    </source>
</evidence>
<keyword evidence="4 6" id="KW-0648">Protein biosynthesis</keyword>
<dbReference type="CDD" id="cd00770">
    <property type="entry name" value="SerRS_core"/>
    <property type="match status" value="1"/>
</dbReference>
<dbReference type="Pfam" id="PF02403">
    <property type="entry name" value="Seryl_tRNA_N"/>
    <property type="match status" value="1"/>
</dbReference>
<comment type="pathway">
    <text evidence="6">Aminoacyl-tRNA biosynthesis; selenocysteinyl-tRNA(Sec) biosynthesis; L-seryl-tRNA(Sec) from L-serine and tRNA(Sec): step 1/1.</text>
</comment>
<keyword evidence="6" id="KW-0963">Cytoplasm</keyword>
<protein>
    <recommendedName>
        <fullName evidence="6">Serine--tRNA ligase</fullName>
        <ecNumber evidence="6">6.1.1.11</ecNumber>
    </recommendedName>
    <alternativeName>
        <fullName evidence="6">Seryl-tRNA synthetase</fullName>
        <shortName evidence="6">SerRS</shortName>
    </alternativeName>
    <alternativeName>
        <fullName evidence="6">Seryl-tRNA(Ser/Sec) synthetase</fullName>
    </alternativeName>
</protein>
<dbReference type="NCBIfam" id="TIGR00414">
    <property type="entry name" value="serS"/>
    <property type="match status" value="1"/>
</dbReference>
<dbReference type="UniPathway" id="UPA00906">
    <property type="reaction ID" value="UER00895"/>
</dbReference>
<reference evidence="12" key="1">
    <citation type="submission" date="2017-09" db="EMBL/GenBank/DDBJ databases">
        <title>Depth-based differentiation of microbial function through sediment-hosted aquifers and enrichment of novel symbionts in the deep terrestrial subsurface.</title>
        <authorList>
            <person name="Probst A.J."/>
            <person name="Ladd B."/>
            <person name="Jarett J.K."/>
            <person name="Geller-Mcgrath D.E."/>
            <person name="Sieber C.M.K."/>
            <person name="Emerson J.B."/>
            <person name="Anantharaman K."/>
            <person name="Thomas B.C."/>
            <person name="Malmstrom R."/>
            <person name="Stieglmeier M."/>
            <person name="Klingl A."/>
            <person name="Woyke T."/>
            <person name="Ryan C.M."/>
            <person name="Banfield J.F."/>
        </authorList>
    </citation>
    <scope>NUCLEOTIDE SEQUENCE [LARGE SCALE GENOMIC DNA]</scope>
</reference>
<dbReference type="PROSITE" id="PS50862">
    <property type="entry name" value="AA_TRNA_LIGASE_II"/>
    <property type="match status" value="1"/>
</dbReference>
<dbReference type="GO" id="GO:0016260">
    <property type="term" value="P:selenocysteine biosynthetic process"/>
    <property type="evidence" value="ECO:0007669"/>
    <property type="project" value="UniProtKB-UniRule"/>
</dbReference>
<dbReference type="HAMAP" id="MF_00176">
    <property type="entry name" value="Ser_tRNA_synth_type1"/>
    <property type="match status" value="1"/>
</dbReference>
<comment type="catalytic activity">
    <reaction evidence="6">
        <text>tRNA(Ser) + L-serine + ATP = L-seryl-tRNA(Ser) + AMP + diphosphate + H(+)</text>
        <dbReference type="Rhea" id="RHEA:12292"/>
        <dbReference type="Rhea" id="RHEA-COMP:9669"/>
        <dbReference type="Rhea" id="RHEA-COMP:9703"/>
        <dbReference type="ChEBI" id="CHEBI:15378"/>
        <dbReference type="ChEBI" id="CHEBI:30616"/>
        <dbReference type="ChEBI" id="CHEBI:33019"/>
        <dbReference type="ChEBI" id="CHEBI:33384"/>
        <dbReference type="ChEBI" id="CHEBI:78442"/>
        <dbReference type="ChEBI" id="CHEBI:78533"/>
        <dbReference type="ChEBI" id="CHEBI:456215"/>
        <dbReference type="EC" id="6.1.1.11"/>
    </reaction>
</comment>
<dbReference type="AlphaFoldDB" id="A0A2M7XFC1"/>
<feature type="binding site" evidence="7">
    <location>
        <position position="259"/>
    </location>
    <ligand>
        <name>L-serine</name>
        <dbReference type="ChEBI" id="CHEBI:33384"/>
    </ligand>
</feature>
<comment type="similarity">
    <text evidence="6">Belongs to the class-II aminoacyl-tRNA synthetase family. Type-1 seryl-tRNA synthetase subfamily.</text>
</comment>